<dbReference type="FunFam" id="1.10.8.640:FF:000001">
    <property type="entry name" value="Cytochrome c-type biogenesis protein"/>
    <property type="match status" value="1"/>
</dbReference>
<accession>A0A4R2N2H2</accession>
<dbReference type="InterPro" id="IPR005616">
    <property type="entry name" value="CcmH/CycL/Ccl2/NrfF_N"/>
</dbReference>
<keyword evidence="6" id="KW-0201">Cytochrome c-type biogenesis</keyword>
<dbReference type="CDD" id="cd16378">
    <property type="entry name" value="CcmH_N"/>
    <property type="match status" value="1"/>
</dbReference>
<dbReference type="InterPro" id="IPR038297">
    <property type="entry name" value="CcmH/CycL/NrfF/Ccl2_sf"/>
</dbReference>
<dbReference type="RefSeq" id="WP_165906454.1">
    <property type="nucleotide sequence ID" value="NZ_CP016605.1"/>
</dbReference>
<evidence type="ECO:0000256" key="2">
    <source>
        <dbReference type="ARBA" id="ARBA00010342"/>
    </source>
</evidence>
<name>A0A4R2N2H2_9PAST</name>
<keyword evidence="7" id="KW-0574">Periplasm</keyword>
<comment type="similarity">
    <text evidence="2 9">Belongs to the CcmH/CycL/Ccl2/NrfF family.</text>
</comment>
<feature type="domain" description="CcmH/CycL/Ccl2/NrfF N-terminal" evidence="10">
    <location>
        <begin position="13"/>
        <end position="160"/>
    </location>
</feature>
<dbReference type="AlphaFoldDB" id="A0A4R2N2H2"/>
<keyword evidence="5 9" id="KW-0732">Signal</keyword>
<dbReference type="GO" id="GO:0005886">
    <property type="term" value="C:plasma membrane"/>
    <property type="evidence" value="ECO:0007669"/>
    <property type="project" value="TreeGrafter"/>
</dbReference>
<evidence type="ECO:0000256" key="7">
    <source>
        <dbReference type="ARBA" id="ARBA00022764"/>
    </source>
</evidence>
<proteinExistence type="inferred from homology"/>
<comment type="subcellular location">
    <subcellularLocation>
        <location evidence="1">Periplasm</location>
    </subcellularLocation>
</comment>
<dbReference type="Gene3D" id="1.10.8.640">
    <property type="entry name" value="Cytochrome C biogenesis protein"/>
    <property type="match status" value="1"/>
</dbReference>
<protein>
    <recommendedName>
        <fullName evidence="9">Cytochrome c-type biogenesis protein</fullName>
    </recommendedName>
</protein>
<keyword evidence="9" id="KW-0472">Membrane</keyword>
<dbReference type="InterPro" id="IPR051263">
    <property type="entry name" value="C-type_cytochrome_biogenesis"/>
</dbReference>
<gene>
    <name evidence="11" type="ORF">EV697_101179</name>
</gene>
<keyword evidence="3 9" id="KW-0349">Heme</keyword>
<evidence type="ECO:0000313" key="12">
    <source>
        <dbReference type="Proteomes" id="UP000294841"/>
    </source>
</evidence>
<dbReference type="Pfam" id="PF03918">
    <property type="entry name" value="CcmH"/>
    <property type="match status" value="1"/>
</dbReference>
<dbReference type="PANTHER" id="PTHR47870:SF1">
    <property type="entry name" value="CYTOCHROME C-TYPE BIOGENESIS PROTEIN CCMH"/>
    <property type="match status" value="1"/>
</dbReference>
<evidence type="ECO:0000256" key="1">
    <source>
        <dbReference type="ARBA" id="ARBA00004418"/>
    </source>
</evidence>
<evidence type="ECO:0000256" key="8">
    <source>
        <dbReference type="ARBA" id="ARBA00023004"/>
    </source>
</evidence>
<dbReference type="PANTHER" id="PTHR47870">
    <property type="entry name" value="CYTOCHROME C-TYPE BIOGENESIS PROTEIN CCMH"/>
    <property type="match status" value="1"/>
</dbReference>
<evidence type="ECO:0000256" key="3">
    <source>
        <dbReference type="ARBA" id="ARBA00022617"/>
    </source>
</evidence>
<evidence type="ECO:0000256" key="5">
    <source>
        <dbReference type="ARBA" id="ARBA00022729"/>
    </source>
</evidence>
<feature type="signal peptide" evidence="9">
    <location>
        <begin position="1"/>
        <end position="23"/>
    </location>
</feature>
<evidence type="ECO:0000259" key="10">
    <source>
        <dbReference type="Pfam" id="PF03918"/>
    </source>
</evidence>
<keyword evidence="8 9" id="KW-0408">Iron</keyword>
<keyword evidence="4 9" id="KW-0479">Metal-binding</keyword>
<comment type="caution">
    <text evidence="11">The sequence shown here is derived from an EMBL/GenBank/DDBJ whole genome shotgun (WGS) entry which is preliminary data.</text>
</comment>
<reference evidence="11 12" key="1">
    <citation type="submission" date="2019-03" db="EMBL/GenBank/DDBJ databases">
        <title>Genomic Encyclopedia of Type Strains, Phase IV (KMG-IV): sequencing the most valuable type-strain genomes for metagenomic binning, comparative biology and taxonomic classification.</title>
        <authorList>
            <person name="Goeker M."/>
        </authorList>
    </citation>
    <scope>NUCLEOTIDE SEQUENCE [LARGE SCALE GENOMIC DNA]</scope>
    <source>
        <strain evidence="11 12">DSM 28231</strain>
    </source>
</reference>
<dbReference type="Proteomes" id="UP000294841">
    <property type="component" value="Unassembled WGS sequence"/>
</dbReference>
<sequence length="165" mass="18864">MRKSFYFITALFLGILFTSFSFAAIEALNFKSIQQEEDYHSLTQALRCPQCQNNSIADSNASISVDMRAKVFELLEAGKTKEEITQYMIDRYGNFITYDPPITIATSLLWIIPIILILLGIFFVLHRQSSTSTIKNNKNNIESEEQILTDEERARLQALLNNKGK</sequence>
<feature type="chain" id="PRO_5021039961" description="Cytochrome c-type biogenesis protein" evidence="9">
    <location>
        <begin position="24"/>
        <end position="165"/>
    </location>
</feature>
<keyword evidence="12" id="KW-1185">Reference proteome</keyword>
<organism evidence="11 12">
    <name type="scientific">Bisgaardia hudsonensis</name>
    <dbReference type="NCBI Taxonomy" id="109472"/>
    <lineage>
        <taxon>Bacteria</taxon>
        <taxon>Pseudomonadati</taxon>
        <taxon>Pseudomonadota</taxon>
        <taxon>Gammaproteobacteria</taxon>
        <taxon>Pasteurellales</taxon>
        <taxon>Pasteurellaceae</taxon>
        <taxon>Bisgaardia</taxon>
    </lineage>
</organism>
<evidence type="ECO:0000313" key="11">
    <source>
        <dbReference type="EMBL" id="TCP14051.1"/>
    </source>
</evidence>
<feature type="transmembrane region" description="Helical" evidence="9">
    <location>
        <begin position="102"/>
        <end position="125"/>
    </location>
</feature>
<evidence type="ECO:0000256" key="6">
    <source>
        <dbReference type="ARBA" id="ARBA00022748"/>
    </source>
</evidence>
<evidence type="ECO:0000256" key="4">
    <source>
        <dbReference type="ARBA" id="ARBA00022723"/>
    </source>
</evidence>
<dbReference type="EMBL" id="SLXI01000001">
    <property type="protein sequence ID" value="TCP14051.1"/>
    <property type="molecule type" value="Genomic_DNA"/>
</dbReference>
<keyword evidence="9" id="KW-1133">Transmembrane helix</keyword>
<evidence type="ECO:0000256" key="9">
    <source>
        <dbReference type="RuleBase" id="RU364112"/>
    </source>
</evidence>
<dbReference type="GO" id="GO:0042597">
    <property type="term" value="C:periplasmic space"/>
    <property type="evidence" value="ECO:0007669"/>
    <property type="project" value="UniProtKB-SubCell"/>
</dbReference>
<dbReference type="GO" id="GO:0046872">
    <property type="term" value="F:metal ion binding"/>
    <property type="evidence" value="ECO:0007669"/>
    <property type="project" value="UniProtKB-KW"/>
</dbReference>
<dbReference type="GO" id="GO:0017004">
    <property type="term" value="P:cytochrome complex assembly"/>
    <property type="evidence" value="ECO:0007669"/>
    <property type="project" value="UniProtKB-KW"/>
</dbReference>
<keyword evidence="9" id="KW-0812">Transmembrane</keyword>
<comment type="function">
    <text evidence="9">Possible subunit of a heme lyase.</text>
</comment>